<evidence type="ECO:0000256" key="4">
    <source>
        <dbReference type="ARBA" id="ARBA00022691"/>
    </source>
</evidence>
<comment type="caution">
    <text evidence="8">The sequence shown here is derived from an EMBL/GenBank/DDBJ whole genome shotgun (WGS) entry which is preliminary data.</text>
</comment>
<dbReference type="Pfam" id="PF18273">
    <property type="entry name" value="T3RM_EcoP15I_C"/>
    <property type="match status" value="1"/>
</dbReference>
<keyword evidence="9" id="KW-1185">Reference proteome</keyword>
<accession>A0ABV1J771</accession>
<evidence type="ECO:0000313" key="9">
    <source>
        <dbReference type="Proteomes" id="UP001481872"/>
    </source>
</evidence>
<evidence type="ECO:0000256" key="3">
    <source>
        <dbReference type="ARBA" id="ARBA00022679"/>
    </source>
</evidence>
<dbReference type="InterPro" id="IPR002295">
    <property type="entry name" value="N4/N6-MTase_EcoPI_Mod-like"/>
</dbReference>
<evidence type="ECO:0000313" key="8">
    <source>
        <dbReference type="EMBL" id="MEQ3354042.1"/>
    </source>
</evidence>
<evidence type="ECO:0000259" key="6">
    <source>
        <dbReference type="Pfam" id="PF01555"/>
    </source>
</evidence>
<name>A0ABV1J771_9FIRM</name>
<dbReference type="PROSITE" id="PS00092">
    <property type="entry name" value="N6_MTASE"/>
    <property type="match status" value="1"/>
</dbReference>
<dbReference type="SUPFAM" id="SSF53335">
    <property type="entry name" value="S-adenosyl-L-methionine-dependent methyltransferases"/>
    <property type="match status" value="1"/>
</dbReference>
<dbReference type="Gene3D" id="3.40.50.150">
    <property type="entry name" value="Vaccinia Virus protein VP39"/>
    <property type="match status" value="1"/>
</dbReference>
<feature type="domain" description="DNA methylase N-4/N-6" evidence="6">
    <location>
        <begin position="118"/>
        <end position="444"/>
    </location>
</feature>
<feature type="domain" description="Type III R-M EcoP15I C-terminal" evidence="7">
    <location>
        <begin position="532"/>
        <end position="626"/>
    </location>
</feature>
<dbReference type="PRINTS" id="PR00506">
    <property type="entry name" value="D21N6MTFRASE"/>
</dbReference>
<evidence type="ECO:0000256" key="2">
    <source>
        <dbReference type="ARBA" id="ARBA00022603"/>
    </source>
</evidence>
<dbReference type="PIRSF" id="PIRSF015855">
    <property type="entry name" value="TypeIII_Mtase_mKpnI"/>
    <property type="match status" value="1"/>
</dbReference>
<dbReference type="InterPro" id="IPR029063">
    <property type="entry name" value="SAM-dependent_MTases_sf"/>
</dbReference>
<keyword evidence="4" id="KW-0949">S-adenosyl-L-methionine</keyword>
<dbReference type="EMBL" id="JBBNPS010000020">
    <property type="protein sequence ID" value="MEQ3354042.1"/>
    <property type="molecule type" value="Genomic_DNA"/>
</dbReference>
<dbReference type="InterPro" id="IPR002052">
    <property type="entry name" value="DNA_methylase_N6_adenine_CS"/>
</dbReference>
<dbReference type="Pfam" id="PF01555">
    <property type="entry name" value="N6_N4_Mtase"/>
    <property type="match status" value="1"/>
</dbReference>
<reference evidence="8 9" key="1">
    <citation type="submission" date="2024-04" db="EMBL/GenBank/DDBJ databases">
        <title>Human intestinal bacterial collection.</title>
        <authorList>
            <person name="Pauvert C."/>
            <person name="Hitch T.C.A."/>
            <person name="Clavel T."/>
        </authorList>
    </citation>
    <scope>NUCLEOTIDE SEQUENCE [LARGE SCALE GENOMIC DNA]</scope>
    <source>
        <strain evidence="8 9">CLA-SR-H026</strain>
    </source>
</reference>
<evidence type="ECO:0000256" key="5">
    <source>
        <dbReference type="ARBA" id="ARBA00022747"/>
    </source>
</evidence>
<proteinExistence type="inferred from homology"/>
<comment type="similarity">
    <text evidence="1">Belongs to the N(4)/N(6)-methyltransferase family.</text>
</comment>
<dbReference type="InterPro" id="IPR041405">
    <property type="entry name" value="T3RM_EcoP15I_C"/>
</dbReference>
<dbReference type="RefSeq" id="WP_349054348.1">
    <property type="nucleotide sequence ID" value="NZ_JBBNPS010000020.1"/>
</dbReference>
<protein>
    <submittedName>
        <fullName evidence="8">Site-specific DNA-methyltransferase</fullName>
    </submittedName>
</protein>
<gene>
    <name evidence="8" type="ORF">AAA081_07025</name>
</gene>
<keyword evidence="5" id="KW-0680">Restriction system</keyword>
<keyword evidence="2" id="KW-0489">Methyltransferase</keyword>
<keyword evidence="3" id="KW-0808">Transferase</keyword>
<sequence>MIGESIQDNLEKKPNSREMEKLKKDFPQFFTKEGEFKLDLLKDFLREEEIDISKEGYELKFLGKSYAKYLSSLETETYLSPDSKHNAKDENKNSENLYIVGDNLDALKHLLGSYSGKIKCIYIDPPYNTGSDGFVYPDNFQFKASELADKIGMTEEEAERILNLAGKSTHSAWLTFMYPRLILARDLLTDDGVIFISIDDNEQANLKLMCDEIFGEGNAGNLIWQKQDSKIDRNTNSKTINRYKSINENVMVFYKNKSKTFFNKMMRLPDWKNKQKNIDNDPRGNWQSGIVSYEEGHKNEDINSEYYFSIKSPSGIEWTRHWFYNKEQMNVLLKENRIYFGSSPGYSNVPRLKTFENEEKDYYMESILRGVGTSSSAKEELEELLGGRDYFDTPKPMKLVKEIIRVSSDKSCIVLDFFSGSATAADAVMQLNEEDGGSRKYILVQLPEKIEEKKPAYNAGYRSIDEIGRARIEKAAAKIKKETGADIDYGYKLYFLENPDEKTLVDLENFVPDSKFLRDDMVSIFDNDHSKGKVSILATWLNEDGYGLTKTTMAYKLEHYEADLIEKSLYIIDQGLGHKDVMTLIKRIENEELEITRVVAYVHSIDFDVLHELRKNLKVLRNNKNVTLIERF</sequence>
<evidence type="ECO:0000259" key="7">
    <source>
        <dbReference type="Pfam" id="PF18273"/>
    </source>
</evidence>
<dbReference type="InterPro" id="IPR002941">
    <property type="entry name" value="DNA_methylase_N4/N6"/>
</dbReference>
<evidence type="ECO:0000256" key="1">
    <source>
        <dbReference type="ARBA" id="ARBA00006594"/>
    </source>
</evidence>
<dbReference type="Proteomes" id="UP001481872">
    <property type="component" value="Unassembled WGS sequence"/>
</dbReference>
<organism evidence="8 9">
    <name type="scientific">Aedoeadaptatus acetigenes</name>
    <dbReference type="NCBI Taxonomy" id="2981723"/>
    <lineage>
        <taxon>Bacteria</taxon>
        <taxon>Bacillati</taxon>
        <taxon>Bacillota</taxon>
        <taxon>Tissierellia</taxon>
        <taxon>Tissierellales</taxon>
        <taxon>Peptoniphilaceae</taxon>
        <taxon>Aedoeadaptatus</taxon>
    </lineage>
</organism>